<dbReference type="AlphaFoldDB" id="A0A5B6VJK9"/>
<keyword evidence="2" id="KW-1185">Reference proteome</keyword>
<reference evidence="1" key="1">
    <citation type="submission" date="2019-08" db="EMBL/GenBank/DDBJ databases">
        <authorList>
            <person name="Liu F."/>
        </authorList>
    </citation>
    <scope>NUCLEOTIDE SEQUENCE [LARGE SCALE GENOMIC DNA]</scope>
    <source>
        <strain evidence="1">PA1801</strain>
        <tissue evidence="1">Leaf</tissue>
    </source>
</reference>
<protein>
    <submittedName>
        <fullName evidence="1">Protein HAIKU1</fullName>
    </submittedName>
</protein>
<name>A0A5B6VJK9_9ROSI</name>
<proteinExistence type="predicted"/>
<dbReference type="Proteomes" id="UP000325315">
    <property type="component" value="Unassembled WGS sequence"/>
</dbReference>
<accession>A0A5B6VJK9</accession>
<gene>
    <name evidence="1" type="ORF">EPI10_015042</name>
</gene>
<evidence type="ECO:0000313" key="2">
    <source>
        <dbReference type="Proteomes" id="UP000325315"/>
    </source>
</evidence>
<comment type="caution">
    <text evidence="1">The sequence shown here is derived from an EMBL/GenBank/DDBJ whole genome shotgun (WGS) entry which is preliminary data.</text>
</comment>
<sequence length="107" mass="11773">MGRPYIPALAPVLAPAPSHAPALVPPPAHYNNSLVRPGQYGQPSPGMLQPMLPGDAIWANTAEFSISAYMRYLIDPSLVGTQVQRQLYPPVNLQAFCLIWREMIHLL</sequence>
<dbReference type="OrthoDB" id="994598at2759"/>
<evidence type="ECO:0000313" key="1">
    <source>
        <dbReference type="EMBL" id="KAA3469234.1"/>
    </source>
</evidence>
<dbReference type="EMBL" id="SMMG02000006">
    <property type="protein sequence ID" value="KAA3469234.1"/>
    <property type="molecule type" value="Genomic_DNA"/>
</dbReference>
<organism evidence="1 2">
    <name type="scientific">Gossypium australe</name>
    <dbReference type="NCBI Taxonomy" id="47621"/>
    <lineage>
        <taxon>Eukaryota</taxon>
        <taxon>Viridiplantae</taxon>
        <taxon>Streptophyta</taxon>
        <taxon>Embryophyta</taxon>
        <taxon>Tracheophyta</taxon>
        <taxon>Spermatophyta</taxon>
        <taxon>Magnoliopsida</taxon>
        <taxon>eudicotyledons</taxon>
        <taxon>Gunneridae</taxon>
        <taxon>Pentapetalae</taxon>
        <taxon>rosids</taxon>
        <taxon>malvids</taxon>
        <taxon>Malvales</taxon>
        <taxon>Malvaceae</taxon>
        <taxon>Malvoideae</taxon>
        <taxon>Gossypium</taxon>
    </lineage>
</organism>